<name>A0A161Y554_9CLOT</name>
<reference evidence="2 3" key="1">
    <citation type="submission" date="2016-04" db="EMBL/GenBank/DDBJ databases">
        <title>Genome sequence of Clostridium magnum DSM 2767.</title>
        <authorList>
            <person name="Poehlein A."/>
            <person name="Uhlig R."/>
            <person name="Fischer R."/>
            <person name="Bahl H."/>
            <person name="Daniel R."/>
        </authorList>
    </citation>
    <scope>NUCLEOTIDE SEQUENCE [LARGE SCALE GENOMIC DNA]</scope>
    <source>
        <strain evidence="2 3">DSM 2767</strain>
    </source>
</reference>
<dbReference type="STRING" id="1121326.CLMAG_03220"/>
<protein>
    <recommendedName>
        <fullName evidence="1">DUF1540 domain-containing protein</fullName>
    </recommendedName>
</protein>
<feature type="domain" description="DUF1540" evidence="1">
    <location>
        <begin position="6"/>
        <end position="43"/>
    </location>
</feature>
<dbReference type="Pfam" id="PF07561">
    <property type="entry name" value="DUF1540"/>
    <property type="match status" value="2"/>
</dbReference>
<organism evidence="2 3">
    <name type="scientific">Clostridium magnum DSM 2767</name>
    <dbReference type="NCBI Taxonomy" id="1121326"/>
    <lineage>
        <taxon>Bacteria</taxon>
        <taxon>Bacillati</taxon>
        <taxon>Bacillota</taxon>
        <taxon>Clostridia</taxon>
        <taxon>Eubacteriales</taxon>
        <taxon>Clostridiaceae</taxon>
        <taxon>Clostridium</taxon>
    </lineage>
</organism>
<evidence type="ECO:0000259" key="1">
    <source>
        <dbReference type="Pfam" id="PF07561"/>
    </source>
</evidence>
<dbReference type="Proteomes" id="UP000076603">
    <property type="component" value="Unassembled WGS sequence"/>
</dbReference>
<comment type="caution">
    <text evidence="2">The sequence shown here is derived from an EMBL/GenBank/DDBJ whole genome shotgun (WGS) entry which is preliminary data.</text>
</comment>
<accession>A0A161Y554</accession>
<dbReference type="PATRIC" id="fig|1121326.3.peg.300"/>
<proteinExistence type="predicted"/>
<dbReference type="RefSeq" id="WP_066616990.1">
    <property type="nucleotide sequence ID" value="NZ_FQXL01000071.1"/>
</dbReference>
<feature type="domain" description="DUF1540" evidence="1">
    <location>
        <begin position="79"/>
        <end position="117"/>
    </location>
</feature>
<evidence type="ECO:0000313" key="2">
    <source>
        <dbReference type="EMBL" id="KZL93299.1"/>
    </source>
</evidence>
<sequence length="118" mass="13203">MSKKLRCGAEHCYNNVNNFCIANVIHVGGTDAYTSPETACNTFVEKTDIRGTSHFINRNLLGGFRQLFSHQTVEMAPRVDCDAENCTYNVNKICGAEYVEIHGENATTSEKTQCETFR</sequence>
<dbReference type="OrthoDB" id="1754178at2"/>
<dbReference type="AlphaFoldDB" id="A0A161Y554"/>
<keyword evidence="3" id="KW-1185">Reference proteome</keyword>
<gene>
    <name evidence="2" type="ORF">CLMAG_03220</name>
</gene>
<dbReference type="EMBL" id="LWAE01000001">
    <property type="protein sequence ID" value="KZL93299.1"/>
    <property type="molecule type" value="Genomic_DNA"/>
</dbReference>
<dbReference type="InterPro" id="IPR011437">
    <property type="entry name" value="DUF1540"/>
</dbReference>
<evidence type="ECO:0000313" key="3">
    <source>
        <dbReference type="Proteomes" id="UP000076603"/>
    </source>
</evidence>